<gene>
    <name evidence="5" type="ORF">FB465_3667</name>
</gene>
<keyword evidence="6" id="KW-1185">Reference proteome</keyword>
<feature type="compositionally biased region" description="Polar residues" evidence="3">
    <location>
        <begin position="204"/>
        <end position="217"/>
    </location>
</feature>
<accession>A0A561ESK1</accession>
<organism evidence="5 6">
    <name type="scientific">Kitasatospora atroaurantiaca</name>
    <dbReference type="NCBI Taxonomy" id="285545"/>
    <lineage>
        <taxon>Bacteria</taxon>
        <taxon>Bacillati</taxon>
        <taxon>Actinomycetota</taxon>
        <taxon>Actinomycetes</taxon>
        <taxon>Kitasatosporales</taxon>
        <taxon>Streptomycetaceae</taxon>
        <taxon>Kitasatospora</taxon>
    </lineage>
</organism>
<evidence type="ECO:0000256" key="2">
    <source>
        <dbReference type="ARBA" id="ARBA00023163"/>
    </source>
</evidence>
<reference evidence="5 6" key="1">
    <citation type="submission" date="2019-06" db="EMBL/GenBank/DDBJ databases">
        <title>Sequencing the genomes of 1000 actinobacteria strains.</title>
        <authorList>
            <person name="Klenk H.-P."/>
        </authorList>
    </citation>
    <scope>NUCLEOTIDE SEQUENCE [LARGE SCALE GENOMIC DNA]</scope>
    <source>
        <strain evidence="5 6">DSM 41649</strain>
    </source>
</reference>
<keyword evidence="4" id="KW-1133">Transmembrane helix</keyword>
<evidence type="ECO:0000313" key="6">
    <source>
        <dbReference type="Proteomes" id="UP000318416"/>
    </source>
</evidence>
<comment type="caution">
    <text evidence="5">The sequence shown here is derived from an EMBL/GenBank/DDBJ whole genome shotgun (WGS) entry which is preliminary data.</text>
</comment>
<dbReference type="Gene3D" id="1.10.10.1320">
    <property type="entry name" value="Anti-sigma factor, zinc-finger domain"/>
    <property type="match status" value="1"/>
</dbReference>
<protein>
    <submittedName>
        <fullName evidence="5">Uncharacterized protein</fullName>
    </submittedName>
</protein>
<feature type="region of interest" description="Disordered" evidence="3">
    <location>
        <begin position="198"/>
        <end position="244"/>
    </location>
</feature>
<evidence type="ECO:0000256" key="4">
    <source>
        <dbReference type="SAM" id="Phobius"/>
    </source>
</evidence>
<dbReference type="InterPro" id="IPR041916">
    <property type="entry name" value="Anti_sigma_zinc_sf"/>
</dbReference>
<keyword evidence="1" id="KW-0805">Transcription regulation</keyword>
<dbReference type="RefSeq" id="WP_145791942.1">
    <property type="nucleotide sequence ID" value="NZ_BAAABR010000080.1"/>
</dbReference>
<feature type="region of interest" description="Disordered" evidence="3">
    <location>
        <begin position="96"/>
        <end position="126"/>
    </location>
</feature>
<feature type="region of interest" description="Disordered" evidence="3">
    <location>
        <begin position="1"/>
        <end position="20"/>
    </location>
</feature>
<sequence length="290" mass="29703">MTSRTPSWPTADGSDPHPGIDLLADLSEELTDPADLPALRQHLADCAECADTYAALAEVRELLSSTETPPMPADVAERIDAALAVGAAPVEAARLTRNAVSAPPSRTTHSTGPGTLTGSGPGRRRRRRGRILLGAAALAATLTLGVLVVQQSHPGGGGDATATAANGGVAKQHPALAQGGPVYREDHLGEQIRQLLSAAKPTPEAQTYGVQPRTGDSSAAARTEVPSCLPAATGHTTETPLAVGSGRYGTEAVTALVYPLADQPGQVDVYLVTPDCPGATVLLHRTVPTH</sequence>
<keyword evidence="2" id="KW-0804">Transcription</keyword>
<evidence type="ECO:0000256" key="3">
    <source>
        <dbReference type="SAM" id="MobiDB-lite"/>
    </source>
</evidence>
<dbReference type="EMBL" id="VIVR01000001">
    <property type="protein sequence ID" value="TWE18587.1"/>
    <property type="molecule type" value="Genomic_DNA"/>
</dbReference>
<name>A0A561ESK1_9ACTN</name>
<proteinExistence type="predicted"/>
<dbReference type="OrthoDB" id="4350643at2"/>
<dbReference type="Proteomes" id="UP000318416">
    <property type="component" value="Unassembled WGS sequence"/>
</dbReference>
<feature type="transmembrane region" description="Helical" evidence="4">
    <location>
        <begin position="131"/>
        <end position="149"/>
    </location>
</feature>
<dbReference type="AlphaFoldDB" id="A0A561ESK1"/>
<keyword evidence="4" id="KW-0812">Transmembrane</keyword>
<evidence type="ECO:0000313" key="5">
    <source>
        <dbReference type="EMBL" id="TWE18587.1"/>
    </source>
</evidence>
<keyword evidence="4" id="KW-0472">Membrane</keyword>
<evidence type="ECO:0000256" key="1">
    <source>
        <dbReference type="ARBA" id="ARBA00023015"/>
    </source>
</evidence>